<feature type="compositionally biased region" description="Basic and acidic residues" evidence="1">
    <location>
        <begin position="1"/>
        <end position="11"/>
    </location>
</feature>
<evidence type="ECO:0000256" key="1">
    <source>
        <dbReference type="SAM" id="MobiDB-lite"/>
    </source>
</evidence>
<feature type="compositionally biased region" description="Basic and acidic residues" evidence="1">
    <location>
        <begin position="20"/>
        <end position="34"/>
    </location>
</feature>
<name>A0A9D4T0B6_RHISA</name>
<sequence>MGKKKNDERPQMKTLGPGKLSDRAEEKDREEHLAMKTQGSAKSTKSKEKEKGNKLTSVQNLGETKKPATTKEVYREYTYTEDDDGSDENIPDSWEEMDASNHPTKSIGTEQQSWKIPSEEHVNKWNKDSGDRFPTQQRLRKGLEDKEEVIKDPETITGEHTNWKTHRERCRESTDLS</sequence>
<proteinExistence type="predicted"/>
<reference evidence="2" key="2">
    <citation type="submission" date="2021-09" db="EMBL/GenBank/DDBJ databases">
        <authorList>
            <person name="Jia N."/>
            <person name="Wang J."/>
            <person name="Shi W."/>
            <person name="Du L."/>
            <person name="Sun Y."/>
            <person name="Zhan W."/>
            <person name="Jiang J."/>
            <person name="Wang Q."/>
            <person name="Zhang B."/>
            <person name="Ji P."/>
            <person name="Sakyi L.B."/>
            <person name="Cui X."/>
            <person name="Yuan T."/>
            <person name="Jiang B."/>
            <person name="Yang W."/>
            <person name="Lam T.T.-Y."/>
            <person name="Chang Q."/>
            <person name="Ding S."/>
            <person name="Wang X."/>
            <person name="Zhu J."/>
            <person name="Ruan X."/>
            <person name="Zhao L."/>
            <person name="Wei J."/>
            <person name="Que T."/>
            <person name="Du C."/>
            <person name="Cheng J."/>
            <person name="Dai P."/>
            <person name="Han X."/>
            <person name="Huang E."/>
            <person name="Gao Y."/>
            <person name="Liu J."/>
            <person name="Shao H."/>
            <person name="Ye R."/>
            <person name="Li L."/>
            <person name="Wei W."/>
            <person name="Wang X."/>
            <person name="Wang C."/>
            <person name="Huo Q."/>
            <person name="Li W."/>
            <person name="Guo W."/>
            <person name="Chen H."/>
            <person name="Chen S."/>
            <person name="Zhou L."/>
            <person name="Zhou L."/>
            <person name="Ni X."/>
            <person name="Tian J."/>
            <person name="Zhou Y."/>
            <person name="Sheng Y."/>
            <person name="Liu T."/>
            <person name="Pan Y."/>
            <person name="Xia L."/>
            <person name="Li J."/>
            <person name="Zhao F."/>
            <person name="Cao W."/>
        </authorList>
    </citation>
    <scope>NUCLEOTIDE SEQUENCE</scope>
    <source>
        <strain evidence="2">Rsan-2018</strain>
        <tissue evidence="2">Larvae</tissue>
    </source>
</reference>
<dbReference type="Proteomes" id="UP000821837">
    <property type="component" value="Chromosome 3"/>
</dbReference>
<keyword evidence="3" id="KW-1185">Reference proteome</keyword>
<organism evidence="2 3">
    <name type="scientific">Rhipicephalus sanguineus</name>
    <name type="common">Brown dog tick</name>
    <name type="synonym">Ixodes sanguineus</name>
    <dbReference type="NCBI Taxonomy" id="34632"/>
    <lineage>
        <taxon>Eukaryota</taxon>
        <taxon>Metazoa</taxon>
        <taxon>Ecdysozoa</taxon>
        <taxon>Arthropoda</taxon>
        <taxon>Chelicerata</taxon>
        <taxon>Arachnida</taxon>
        <taxon>Acari</taxon>
        <taxon>Parasitiformes</taxon>
        <taxon>Ixodida</taxon>
        <taxon>Ixodoidea</taxon>
        <taxon>Ixodidae</taxon>
        <taxon>Rhipicephalinae</taxon>
        <taxon>Rhipicephalus</taxon>
        <taxon>Rhipicephalus</taxon>
    </lineage>
</organism>
<gene>
    <name evidence="2" type="ORF">HPB52_022313</name>
</gene>
<feature type="compositionally biased region" description="Basic and acidic residues" evidence="1">
    <location>
        <begin position="141"/>
        <end position="154"/>
    </location>
</feature>
<accession>A0A9D4T0B6</accession>
<protein>
    <submittedName>
        <fullName evidence="2">Uncharacterized protein</fullName>
    </submittedName>
</protein>
<feature type="compositionally biased region" description="Acidic residues" evidence="1">
    <location>
        <begin position="79"/>
        <end position="98"/>
    </location>
</feature>
<dbReference type="VEuPathDB" id="VectorBase:RSAN_039515"/>
<reference evidence="2" key="1">
    <citation type="journal article" date="2020" name="Cell">
        <title>Large-Scale Comparative Analyses of Tick Genomes Elucidate Their Genetic Diversity and Vector Capacities.</title>
        <authorList>
            <consortium name="Tick Genome and Microbiome Consortium (TIGMIC)"/>
            <person name="Jia N."/>
            <person name="Wang J."/>
            <person name="Shi W."/>
            <person name="Du L."/>
            <person name="Sun Y."/>
            <person name="Zhan W."/>
            <person name="Jiang J.F."/>
            <person name="Wang Q."/>
            <person name="Zhang B."/>
            <person name="Ji P."/>
            <person name="Bell-Sakyi L."/>
            <person name="Cui X.M."/>
            <person name="Yuan T.T."/>
            <person name="Jiang B.G."/>
            <person name="Yang W.F."/>
            <person name="Lam T.T."/>
            <person name="Chang Q.C."/>
            <person name="Ding S.J."/>
            <person name="Wang X.J."/>
            <person name="Zhu J.G."/>
            <person name="Ruan X.D."/>
            <person name="Zhao L."/>
            <person name="Wei J.T."/>
            <person name="Ye R.Z."/>
            <person name="Que T.C."/>
            <person name="Du C.H."/>
            <person name="Zhou Y.H."/>
            <person name="Cheng J.X."/>
            <person name="Dai P.F."/>
            <person name="Guo W.B."/>
            <person name="Han X.H."/>
            <person name="Huang E.J."/>
            <person name="Li L.F."/>
            <person name="Wei W."/>
            <person name="Gao Y.C."/>
            <person name="Liu J.Z."/>
            <person name="Shao H.Z."/>
            <person name="Wang X."/>
            <person name="Wang C.C."/>
            <person name="Yang T.C."/>
            <person name="Huo Q.B."/>
            <person name="Li W."/>
            <person name="Chen H.Y."/>
            <person name="Chen S.E."/>
            <person name="Zhou L.G."/>
            <person name="Ni X.B."/>
            <person name="Tian J.H."/>
            <person name="Sheng Y."/>
            <person name="Liu T."/>
            <person name="Pan Y.S."/>
            <person name="Xia L.Y."/>
            <person name="Li J."/>
            <person name="Zhao F."/>
            <person name="Cao W.C."/>
        </authorList>
    </citation>
    <scope>NUCLEOTIDE SEQUENCE</scope>
    <source>
        <strain evidence="2">Rsan-2018</strain>
    </source>
</reference>
<dbReference type="EMBL" id="JABSTV010001249">
    <property type="protein sequence ID" value="KAH7963645.1"/>
    <property type="molecule type" value="Genomic_DNA"/>
</dbReference>
<comment type="caution">
    <text evidence="2">The sequence shown here is derived from an EMBL/GenBank/DDBJ whole genome shotgun (WGS) entry which is preliminary data.</text>
</comment>
<evidence type="ECO:0000313" key="3">
    <source>
        <dbReference type="Proteomes" id="UP000821837"/>
    </source>
</evidence>
<feature type="compositionally biased region" description="Basic and acidic residues" evidence="1">
    <location>
        <begin position="117"/>
        <end position="131"/>
    </location>
</feature>
<evidence type="ECO:0000313" key="2">
    <source>
        <dbReference type="EMBL" id="KAH7963645.1"/>
    </source>
</evidence>
<feature type="region of interest" description="Disordered" evidence="1">
    <location>
        <begin position="1"/>
        <end position="177"/>
    </location>
</feature>
<feature type="compositionally biased region" description="Polar residues" evidence="1">
    <location>
        <begin position="101"/>
        <end position="115"/>
    </location>
</feature>
<dbReference type="AlphaFoldDB" id="A0A9D4T0B6"/>